<proteinExistence type="predicted"/>
<gene>
    <name evidence="1" type="ORF">DERYTH_LOCUS22013</name>
</gene>
<sequence>FGNEKTFLNLKYLEEEGVYLITELKIDARRFFRKLDKELRLLKRRRLEFGKFQDRIEK</sequence>
<protein>
    <submittedName>
        <fullName evidence="1">23599_t:CDS:1</fullName>
    </submittedName>
</protein>
<dbReference type="EMBL" id="CAJVPY010029432">
    <property type="protein sequence ID" value="CAG8794166.1"/>
    <property type="molecule type" value="Genomic_DNA"/>
</dbReference>
<accession>A0A9N9P682</accession>
<evidence type="ECO:0000313" key="1">
    <source>
        <dbReference type="EMBL" id="CAG8794166.1"/>
    </source>
</evidence>
<keyword evidence="2" id="KW-1185">Reference proteome</keyword>
<dbReference type="Proteomes" id="UP000789405">
    <property type="component" value="Unassembled WGS sequence"/>
</dbReference>
<reference evidence="1" key="1">
    <citation type="submission" date="2021-06" db="EMBL/GenBank/DDBJ databases">
        <authorList>
            <person name="Kallberg Y."/>
            <person name="Tangrot J."/>
            <person name="Rosling A."/>
        </authorList>
    </citation>
    <scope>NUCLEOTIDE SEQUENCE</scope>
    <source>
        <strain evidence="1">MA453B</strain>
    </source>
</reference>
<feature type="non-terminal residue" evidence="1">
    <location>
        <position position="58"/>
    </location>
</feature>
<dbReference type="AlphaFoldDB" id="A0A9N9P682"/>
<comment type="caution">
    <text evidence="1">The sequence shown here is derived from an EMBL/GenBank/DDBJ whole genome shotgun (WGS) entry which is preliminary data.</text>
</comment>
<name>A0A9N9P682_9GLOM</name>
<organism evidence="1 2">
    <name type="scientific">Dentiscutata erythropus</name>
    <dbReference type="NCBI Taxonomy" id="1348616"/>
    <lineage>
        <taxon>Eukaryota</taxon>
        <taxon>Fungi</taxon>
        <taxon>Fungi incertae sedis</taxon>
        <taxon>Mucoromycota</taxon>
        <taxon>Glomeromycotina</taxon>
        <taxon>Glomeromycetes</taxon>
        <taxon>Diversisporales</taxon>
        <taxon>Gigasporaceae</taxon>
        <taxon>Dentiscutata</taxon>
    </lineage>
</organism>
<feature type="non-terminal residue" evidence="1">
    <location>
        <position position="1"/>
    </location>
</feature>
<evidence type="ECO:0000313" key="2">
    <source>
        <dbReference type="Proteomes" id="UP000789405"/>
    </source>
</evidence>